<organism evidence="1 2">
    <name type="scientific">Streptomyces rameus</name>
    <dbReference type="NCBI Taxonomy" id="68261"/>
    <lineage>
        <taxon>Bacteria</taxon>
        <taxon>Bacillati</taxon>
        <taxon>Actinomycetota</taxon>
        <taxon>Actinomycetes</taxon>
        <taxon>Kitasatosporales</taxon>
        <taxon>Streptomycetaceae</taxon>
        <taxon>Streptomyces</taxon>
    </lineage>
</organism>
<protein>
    <submittedName>
        <fullName evidence="1">Uncharacterized protein</fullName>
    </submittedName>
</protein>
<proteinExistence type="predicted"/>
<reference evidence="1 2" key="1">
    <citation type="journal article" date="2019" name="Int. J. Syst. Evol. Microbiol.">
        <title>The Global Catalogue of Microorganisms (GCM) 10K type strain sequencing project: providing services to taxonomists for standard genome sequencing and annotation.</title>
        <authorList>
            <consortium name="The Broad Institute Genomics Platform"/>
            <consortium name="The Broad Institute Genome Sequencing Center for Infectious Disease"/>
            <person name="Wu L."/>
            <person name="Ma J."/>
        </authorList>
    </citation>
    <scope>NUCLEOTIDE SEQUENCE [LARGE SCALE GENOMIC DNA]</scope>
    <source>
        <strain evidence="1 2">JCM 11574</strain>
    </source>
</reference>
<evidence type="ECO:0000313" key="1">
    <source>
        <dbReference type="EMBL" id="GAA2775613.1"/>
    </source>
</evidence>
<dbReference type="Pfam" id="PF19585">
    <property type="entry name" value="DUF6092"/>
    <property type="match status" value="1"/>
</dbReference>
<dbReference type="InterPro" id="IPR046074">
    <property type="entry name" value="DUF6092"/>
</dbReference>
<dbReference type="EMBL" id="BAAAVM010000121">
    <property type="protein sequence ID" value="GAA2775613.1"/>
    <property type="molecule type" value="Genomic_DNA"/>
</dbReference>
<evidence type="ECO:0000313" key="2">
    <source>
        <dbReference type="Proteomes" id="UP001500893"/>
    </source>
</evidence>
<accession>A0ABN3V3B9</accession>
<comment type="caution">
    <text evidence="1">The sequence shown here is derived from an EMBL/GenBank/DDBJ whole genome shotgun (WGS) entry which is preliminary data.</text>
</comment>
<dbReference type="RefSeq" id="WP_345058356.1">
    <property type="nucleotide sequence ID" value="NZ_BAAAVM010000121.1"/>
</dbReference>
<dbReference type="Proteomes" id="UP001500893">
    <property type="component" value="Unassembled WGS sequence"/>
</dbReference>
<sequence length="115" mass="12203">MTAPPPESPVPTAFVLAEEDAVELLAYLVTAARTQLDEAAEYAPMRLLTAAGRLAEMIGPQAGAGLRPLLEDIRKQVGETTVQAGDPNGYAQRVDVLCRALATHLVTRLKLDGPP</sequence>
<keyword evidence="2" id="KW-1185">Reference proteome</keyword>
<gene>
    <name evidence="1" type="ORF">GCM10010521_62650</name>
</gene>
<name>A0ABN3V3B9_9ACTN</name>